<name>A0ABQ3BIN2_9FLAO</name>
<proteinExistence type="predicted"/>
<feature type="domain" description="Thioredoxin" evidence="2">
    <location>
        <begin position="45"/>
        <end position="173"/>
    </location>
</feature>
<comment type="caution">
    <text evidence="3">The sequence shown here is derived from an EMBL/GenBank/DDBJ whole genome shotgun (WGS) entry which is preliminary data.</text>
</comment>
<dbReference type="InterPro" id="IPR036249">
    <property type="entry name" value="Thioredoxin-like_sf"/>
</dbReference>
<gene>
    <name evidence="3" type="ORF">GCM10008088_05750</name>
</gene>
<dbReference type="SUPFAM" id="SSF52833">
    <property type="entry name" value="Thioredoxin-like"/>
    <property type="match status" value="1"/>
</dbReference>
<sequence>MYISFLNKIKYSALIILFVNLTLVAQEDKTPNDKDYTGLITQEDFRTGYTKKWFNKAYKAYEPNEEIVQQIKKPIKQYRIKVFMGTWCPDSRRETPKLLKLLDEVNFKEKNLEIYAMDHYKSTEANYEEDLDVHHVPTIIFFDKKGNEINRFVEFPQETFEEDILKIVTNQSYQNPYAEE</sequence>
<dbReference type="EMBL" id="BMWY01000001">
    <property type="protein sequence ID" value="GGZ47091.1"/>
    <property type="molecule type" value="Genomic_DNA"/>
</dbReference>
<evidence type="ECO:0000259" key="2">
    <source>
        <dbReference type="PROSITE" id="PS51352"/>
    </source>
</evidence>
<evidence type="ECO:0000313" key="4">
    <source>
        <dbReference type="Proteomes" id="UP000615593"/>
    </source>
</evidence>
<organism evidence="3 4">
    <name type="scientific">Mesonia mobilis</name>
    <dbReference type="NCBI Taxonomy" id="369791"/>
    <lineage>
        <taxon>Bacteria</taxon>
        <taxon>Pseudomonadati</taxon>
        <taxon>Bacteroidota</taxon>
        <taxon>Flavobacteriia</taxon>
        <taxon>Flavobacteriales</taxon>
        <taxon>Flavobacteriaceae</taxon>
        <taxon>Mesonia</taxon>
    </lineage>
</organism>
<dbReference type="Gene3D" id="3.40.30.10">
    <property type="entry name" value="Glutaredoxin"/>
    <property type="match status" value="1"/>
</dbReference>
<keyword evidence="4" id="KW-1185">Reference proteome</keyword>
<dbReference type="RefSeq" id="WP_051191417.1">
    <property type="nucleotide sequence ID" value="NZ_BMWY01000001.1"/>
</dbReference>
<feature type="signal peptide" evidence="1">
    <location>
        <begin position="1"/>
        <end position="25"/>
    </location>
</feature>
<dbReference type="InterPro" id="IPR013766">
    <property type="entry name" value="Thioredoxin_domain"/>
</dbReference>
<dbReference type="Pfam" id="PF14595">
    <property type="entry name" value="Thioredoxin_9"/>
    <property type="match status" value="1"/>
</dbReference>
<accession>A0ABQ3BIN2</accession>
<dbReference type="PROSITE" id="PS51352">
    <property type="entry name" value="THIOREDOXIN_2"/>
    <property type="match status" value="1"/>
</dbReference>
<evidence type="ECO:0000256" key="1">
    <source>
        <dbReference type="SAM" id="SignalP"/>
    </source>
</evidence>
<feature type="chain" id="PRO_5046849774" description="Thioredoxin domain-containing protein" evidence="1">
    <location>
        <begin position="26"/>
        <end position="180"/>
    </location>
</feature>
<protein>
    <recommendedName>
        <fullName evidence="2">Thioredoxin domain-containing protein</fullName>
    </recommendedName>
</protein>
<dbReference type="GeneID" id="94368226"/>
<keyword evidence="1" id="KW-0732">Signal</keyword>
<reference evidence="4" key="1">
    <citation type="journal article" date="2019" name="Int. J. Syst. Evol. Microbiol.">
        <title>The Global Catalogue of Microorganisms (GCM) 10K type strain sequencing project: providing services to taxonomists for standard genome sequencing and annotation.</title>
        <authorList>
            <consortium name="The Broad Institute Genomics Platform"/>
            <consortium name="The Broad Institute Genome Sequencing Center for Infectious Disease"/>
            <person name="Wu L."/>
            <person name="Ma J."/>
        </authorList>
    </citation>
    <scope>NUCLEOTIDE SEQUENCE [LARGE SCALE GENOMIC DNA]</scope>
    <source>
        <strain evidence="4">KCTC 12708</strain>
    </source>
</reference>
<dbReference type="Proteomes" id="UP000615593">
    <property type="component" value="Unassembled WGS sequence"/>
</dbReference>
<evidence type="ECO:0000313" key="3">
    <source>
        <dbReference type="EMBL" id="GGZ47091.1"/>
    </source>
</evidence>